<name>A0ABS8W5I6_DATST</name>
<accession>A0ABS8W5I6</accession>
<dbReference type="EMBL" id="JACEIK010006482">
    <property type="protein sequence ID" value="MCE2055773.1"/>
    <property type="molecule type" value="Genomic_DNA"/>
</dbReference>
<proteinExistence type="predicted"/>
<dbReference type="Proteomes" id="UP000823775">
    <property type="component" value="Unassembled WGS sequence"/>
</dbReference>
<protein>
    <submittedName>
        <fullName evidence="1">Uncharacterized protein</fullName>
    </submittedName>
</protein>
<keyword evidence="2" id="KW-1185">Reference proteome</keyword>
<sequence>MVYWIVSGFSRVAIDFLFSPSHIVPSFQATKDLFHERDFVMQDIEEKALKFHALLQGFRWGPLVEDPGE</sequence>
<feature type="non-terminal residue" evidence="1">
    <location>
        <position position="69"/>
    </location>
</feature>
<organism evidence="1 2">
    <name type="scientific">Datura stramonium</name>
    <name type="common">Jimsonweed</name>
    <name type="synonym">Common thornapple</name>
    <dbReference type="NCBI Taxonomy" id="4076"/>
    <lineage>
        <taxon>Eukaryota</taxon>
        <taxon>Viridiplantae</taxon>
        <taxon>Streptophyta</taxon>
        <taxon>Embryophyta</taxon>
        <taxon>Tracheophyta</taxon>
        <taxon>Spermatophyta</taxon>
        <taxon>Magnoliopsida</taxon>
        <taxon>eudicotyledons</taxon>
        <taxon>Gunneridae</taxon>
        <taxon>Pentapetalae</taxon>
        <taxon>asterids</taxon>
        <taxon>lamiids</taxon>
        <taxon>Solanales</taxon>
        <taxon>Solanaceae</taxon>
        <taxon>Solanoideae</taxon>
        <taxon>Datureae</taxon>
        <taxon>Datura</taxon>
    </lineage>
</organism>
<gene>
    <name evidence="1" type="ORF">HAX54_043374</name>
</gene>
<reference evidence="1 2" key="1">
    <citation type="journal article" date="2021" name="BMC Genomics">
        <title>Datura genome reveals duplications of psychoactive alkaloid biosynthetic genes and high mutation rate following tissue culture.</title>
        <authorList>
            <person name="Rajewski A."/>
            <person name="Carter-House D."/>
            <person name="Stajich J."/>
            <person name="Litt A."/>
        </authorList>
    </citation>
    <scope>NUCLEOTIDE SEQUENCE [LARGE SCALE GENOMIC DNA]</scope>
    <source>
        <strain evidence="1">AR-01</strain>
    </source>
</reference>
<evidence type="ECO:0000313" key="1">
    <source>
        <dbReference type="EMBL" id="MCE2055773.1"/>
    </source>
</evidence>
<comment type="caution">
    <text evidence="1">The sequence shown here is derived from an EMBL/GenBank/DDBJ whole genome shotgun (WGS) entry which is preliminary data.</text>
</comment>
<evidence type="ECO:0000313" key="2">
    <source>
        <dbReference type="Proteomes" id="UP000823775"/>
    </source>
</evidence>